<keyword evidence="2" id="KW-0680">Restriction system</keyword>
<dbReference type="CDD" id="cd17523">
    <property type="entry name" value="RMtype1_S_StySPI-TRD2-CR2_like"/>
    <property type="match status" value="1"/>
</dbReference>
<organism evidence="6 7">
    <name type="scientific">Azonexus fungiphilus</name>
    <dbReference type="NCBI Taxonomy" id="146940"/>
    <lineage>
        <taxon>Bacteria</taxon>
        <taxon>Pseudomonadati</taxon>
        <taxon>Pseudomonadota</taxon>
        <taxon>Betaproteobacteria</taxon>
        <taxon>Rhodocyclales</taxon>
        <taxon>Azonexaceae</taxon>
        <taxon>Azonexus</taxon>
    </lineage>
</organism>
<evidence type="ECO:0000313" key="7">
    <source>
        <dbReference type="Proteomes" id="UP000270626"/>
    </source>
</evidence>
<dbReference type="AlphaFoldDB" id="A0A495WAM7"/>
<dbReference type="InterPro" id="IPR044946">
    <property type="entry name" value="Restrct_endonuc_typeI_TRD_sf"/>
</dbReference>
<gene>
    <name evidence="6" type="ORF">DFR40_1809</name>
</gene>
<evidence type="ECO:0000256" key="1">
    <source>
        <dbReference type="ARBA" id="ARBA00010923"/>
    </source>
</evidence>
<feature type="region of interest" description="Disordered" evidence="4">
    <location>
        <begin position="360"/>
        <end position="384"/>
    </location>
</feature>
<dbReference type="SUPFAM" id="SSF116734">
    <property type="entry name" value="DNA methylase specificity domain"/>
    <property type="match status" value="2"/>
</dbReference>
<dbReference type="OrthoDB" id="5298944at2"/>
<evidence type="ECO:0000256" key="3">
    <source>
        <dbReference type="ARBA" id="ARBA00023125"/>
    </source>
</evidence>
<proteinExistence type="inferred from homology"/>
<comment type="caution">
    <text evidence="6">The sequence shown here is derived from an EMBL/GenBank/DDBJ whole genome shotgun (WGS) entry which is preliminary data.</text>
</comment>
<reference evidence="6 7" key="1">
    <citation type="submission" date="2018-10" db="EMBL/GenBank/DDBJ databases">
        <title>Genomic Encyclopedia of Type Strains, Phase IV (KMG-IV): sequencing the most valuable type-strain genomes for metagenomic binning, comparative biology and taxonomic classification.</title>
        <authorList>
            <person name="Goeker M."/>
        </authorList>
    </citation>
    <scope>NUCLEOTIDE SEQUENCE [LARGE SCALE GENOMIC DNA]</scope>
    <source>
        <strain evidence="6 7">DSM 23841</strain>
    </source>
</reference>
<dbReference type="EMBL" id="RBXP01000014">
    <property type="protein sequence ID" value="RKT58781.1"/>
    <property type="molecule type" value="Genomic_DNA"/>
</dbReference>
<name>A0A495WAM7_9RHOO</name>
<dbReference type="Pfam" id="PF01420">
    <property type="entry name" value="Methylase_S"/>
    <property type="match status" value="2"/>
</dbReference>
<dbReference type="InterPro" id="IPR000055">
    <property type="entry name" value="Restrct_endonuc_typeI_TRD"/>
</dbReference>
<accession>A0A495WAM7</accession>
<dbReference type="GO" id="GO:0009307">
    <property type="term" value="P:DNA restriction-modification system"/>
    <property type="evidence" value="ECO:0007669"/>
    <property type="project" value="UniProtKB-KW"/>
</dbReference>
<evidence type="ECO:0000313" key="6">
    <source>
        <dbReference type="EMBL" id="RKT58781.1"/>
    </source>
</evidence>
<sequence length="589" mass="65407">MSATLAAREPVARYVATPPLLQHFDQVAQAPGGITRLRELILTLAVQGKLVPQDPTDEPASVLLERIRAEKARLVKEGKIRKEKPLAAIDDEETPFCLPLAWEWERLGHVVDVIRGITFPANEKTKEPAEGRIGCLRTTNIQDRIEWDDLLFIDRSFMVREEQIIQRSDIVMSMANSRELVGKVAIVKEIPIAEATIGGFLSVLRPHSVLPQFLMIVLRTQYTRSSLIDSASQTTNIANISLGKLNPLLIPVPSIAEQSRIVARVDELMALCDTLEETGRLAAVQHERLAGALFDALANSATAEEATENWQRIAPHFDLLLDRTSTVDRLEQTILQLAVRGLLVPQNPADEPASALLQKTRQEKDHQIAAGKIKRDKPLPPISDEEKPFELPEGWEWVALRDLLPEFQNGASSRGDTGGSPITVLRLADIKNRRISLSDTREIPINERDAKKYGLQKGDILIVRVNGSADIVGQFILNDDELAAIYCDHFIRMRIDQGVITPRFLSLFGESDIARSRIQSLFITTAGQKTVNQAHIGSLLLPLPPLPEQSRIVARVTELRALCAQLRERLAATARTQSRLAEAFVDSLG</sequence>
<protein>
    <submittedName>
        <fullName evidence="6">Type I restriction enzyme S subunit</fullName>
    </submittedName>
</protein>
<dbReference type="InterPro" id="IPR051212">
    <property type="entry name" value="Type-I_RE_S_subunit"/>
</dbReference>
<comment type="similarity">
    <text evidence="1">Belongs to the type-I restriction system S methylase family.</text>
</comment>
<evidence type="ECO:0000256" key="2">
    <source>
        <dbReference type="ARBA" id="ARBA00022747"/>
    </source>
</evidence>
<dbReference type="GO" id="GO:0003677">
    <property type="term" value="F:DNA binding"/>
    <property type="evidence" value="ECO:0007669"/>
    <property type="project" value="UniProtKB-KW"/>
</dbReference>
<feature type="domain" description="Type I restriction modification DNA specificity" evidence="5">
    <location>
        <begin position="443"/>
        <end position="568"/>
    </location>
</feature>
<feature type="domain" description="Type I restriction modification DNA specificity" evidence="5">
    <location>
        <begin position="102"/>
        <end position="284"/>
    </location>
</feature>
<dbReference type="PANTHER" id="PTHR43140:SF1">
    <property type="entry name" value="TYPE I RESTRICTION ENZYME ECOKI SPECIFICITY SUBUNIT"/>
    <property type="match status" value="1"/>
</dbReference>
<dbReference type="CDD" id="cd17252">
    <property type="entry name" value="RMtype1_S_EcoKI-TRD1-CR1_like"/>
    <property type="match status" value="1"/>
</dbReference>
<dbReference type="PANTHER" id="PTHR43140">
    <property type="entry name" value="TYPE-1 RESTRICTION ENZYME ECOKI SPECIFICITY PROTEIN"/>
    <property type="match status" value="1"/>
</dbReference>
<dbReference type="Proteomes" id="UP000270626">
    <property type="component" value="Unassembled WGS sequence"/>
</dbReference>
<evidence type="ECO:0000259" key="5">
    <source>
        <dbReference type="Pfam" id="PF01420"/>
    </source>
</evidence>
<keyword evidence="7" id="KW-1185">Reference proteome</keyword>
<dbReference type="Gene3D" id="3.90.220.20">
    <property type="entry name" value="DNA methylase specificity domains"/>
    <property type="match status" value="2"/>
</dbReference>
<keyword evidence="3" id="KW-0238">DNA-binding</keyword>
<evidence type="ECO:0000256" key="4">
    <source>
        <dbReference type="SAM" id="MobiDB-lite"/>
    </source>
</evidence>